<evidence type="ECO:0000256" key="5">
    <source>
        <dbReference type="ARBA" id="ARBA00023186"/>
    </source>
</evidence>
<evidence type="ECO:0000256" key="2">
    <source>
        <dbReference type="ARBA" id="ARBA00008787"/>
    </source>
</evidence>
<comment type="similarity">
    <text evidence="2">Belongs to the FliS family.</text>
</comment>
<protein>
    <submittedName>
        <fullName evidence="6">Flagellar protein FliS</fullName>
    </submittedName>
</protein>
<dbReference type="InterPro" id="IPR036584">
    <property type="entry name" value="FliS_sf"/>
</dbReference>
<keyword evidence="6" id="KW-0966">Cell projection</keyword>
<dbReference type="RefSeq" id="WP_184024316.1">
    <property type="nucleotide sequence ID" value="NZ_JACIJJ010000001.1"/>
</dbReference>
<evidence type="ECO:0000256" key="1">
    <source>
        <dbReference type="ARBA" id="ARBA00004514"/>
    </source>
</evidence>
<dbReference type="EMBL" id="JACIJJ010000001">
    <property type="protein sequence ID" value="MBB5697359.1"/>
    <property type="molecule type" value="Genomic_DNA"/>
</dbReference>
<keyword evidence="4" id="KW-1005">Bacterial flagellum biogenesis</keyword>
<comment type="subcellular location">
    <subcellularLocation>
        <location evidence="1">Cytoplasm</location>
        <location evidence="1">Cytosol</location>
    </subcellularLocation>
</comment>
<organism evidence="6 7">
    <name type="scientific">Sphingomonas yantingensis</name>
    <dbReference type="NCBI Taxonomy" id="1241761"/>
    <lineage>
        <taxon>Bacteria</taxon>
        <taxon>Pseudomonadati</taxon>
        <taxon>Pseudomonadota</taxon>
        <taxon>Alphaproteobacteria</taxon>
        <taxon>Sphingomonadales</taxon>
        <taxon>Sphingomonadaceae</taxon>
        <taxon>Sphingomonas</taxon>
    </lineage>
</organism>
<evidence type="ECO:0000256" key="4">
    <source>
        <dbReference type="ARBA" id="ARBA00022795"/>
    </source>
</evidence>
<dbReference type="PANTHER" id="PTHR34773:SF1">
    <property type="entry name" value="FLAGELLAR SECRETION CHAPERONE FLIS"/>
    <property type="match status" value="1"/>
</dbReference>
<keyword evidence="6" id="KW-0969">Cilium</keyword>
<gene>
    <name evidence="6" type="ORF">FHR19_000684</name>
</gene>
<keyword evidence="7" id="KW-1185">Reference proteome</keyword>
<sequence length="132" mass="14246">MARYATALAGDPAATYRQIDLASRTGGADAHALVDLLYVEAIRALSGAAWATEQGNYRIKSERVTRATAILFALENNLDFERGGDVSRTLATLYRGLRAQVIDASIGQNPAPFRAVAQDLKEIADAWASLKH</sequence>
<evidence type="ECO:0000313" key="6">
    <source>
        <dbReference type="EMBL" id="MBB5697359.1"/>
    </source>
</evidence>
<dbReference type="SUPFAM" id="SSF101116">
    <property type="entry name" value="Flagellar export chaperone FliS"/>
    <property type="match status" value="1"/>
</dbReference>
<dbReference type="GO" id="GO:0044780">
    <property type="term" value="P:bacterial-type flagellum assembly"/>
    <property type="evidence" value="ECO:0007669"/>
    <property type="project" value="InterPro"/>
</dbReference>
<keyword evidence="6" id="KW-0282">Flagellum</keyword>
<dbReference type="GO" id="GO:0071973">
    <property type="term" value="P:bacterial-type flagellum-dependent cell motility"/>
    <property type="evidence" value="ECO:0007669"/>
    <property type="project" value="TreeGrafter"/>
</dbReference>
<reference evidence="6 7" key="1">
    <citation type="submission" date="2020-08" db="EMBL/GenBank/DDBJ databases">
        <title>Genomic Encyclopedia of Type Strains, Phase IV (KMG-IV): sequencing the most valuable type-strain genomes for metagenomic binning, comparative biology and taxonomic classification.</title>
        <authorList>
            <person name="Goeker M."/>
        </authorList>
    </citation>
    <scope>NUCLEOTIDE SEQUENCE [LARGE SCALE GENOMIC DNA]</scope>
    <source>
        <strain evidence="6 7">DSM 27244</strain>
    </source>
</reference>
<evidence type="ECO:0000313" key="7">
    <source>
        <dbReference type="Proteomes" id="UP000557739"/>
    </source>
</evidence>
<evidence type="ECO:0000256" key="3">
    <source>
        <dbReference type="ARBA" id="ARBA00022490"/>
    </source>
</evidence>
<dbReference type="Pfam" id="PF02561">
    <property type="entry name" value="FliS"/>
    <property type="match status" value="1"/>
</dbReference>
<keyword evidence="3" id="KW-0963">Cytoplasm</keyword>
<dbReference type="Gene3D" id="1.20.120.340">
    <property type="entry name" value="Flagellar protein FliS"/>
    <property type="match status" value="1"/>
</dbReference>
<dbReference type="AlphaFoldDB" id="A0A7W9AMU9"/>
<keyword evidence="5" id="KW-0143">Chaperone</keyword>
<name>A0A7W9AMU9_9SPHN</name>
<proteinExistence type="inferred from homology"/>
<dbReference type="GO" id="GO:0005829">
    <property type="term" value="C:cytosol"/>
    <property type="evidence" value="ECO:0007669"/>
    <property type="project" value="UniProtKB-SubCell"/>
</dbReference>
<dbReference type="PANTHER" id="PTHR34773">
    <property type="entry name" value="FLAGELLAR SECRETION CHAPERONE FLIS"/>
    <property type="match status" value="1"/>
</dbReference>
<accession>A0A7W9AMU9</accession>
<dbReference type="CDD" id="cd16098">
    <property type="entry name" value="FliS"/>
    <property type="match status" value="1"/>
</dbReference>
<dbReference type="InterPro" id="IPR003713">
    <property type="entry name" value="FliS"/>
</dbReference>
<comment type="caution">
    <text evidence="6">The sequence shown here is derived from an EMBL/GenBank/DDBJ whole genome shotgun (WGS) entry which is preliminary data.</text>
</comment>
<dbReference type="Proteomes" id="UP000557739">
    <property type="component" value="Unassembled WGS sequence"/>
</dbReference>